<protein>
    <submittedName>
        <fullName evidence="1">Uncharacterized protein</fullName>
    </submittedName>
</protein>
<evidence type="ECO:0000313" key="1">
    <source>
        <dbReference type="EMBL" id="MBF0596359.1"/>
    </source>
</evidence>
<proteinExistence type="predicted"/>
<organism evidence="1 2">
    <name type="scientific">Faecalibacter rhinopitheci</name>
    <dbReference type="NCBI Taxonomy" id="2779678"/>
    <lineage>
        <taxon>Bacteria</taxon>
        <taxon>Pseudomonadati</taxon>
        <taxon>Bacteroidota</taxon>
        <taxon>Flavobacteriia</taxon>
        <taxon>Flavobacteriales</taxon>
        <taxon>Weeksellaceae</taxon>
        <taxon>Faecalibacter</taxon>
    </lineage>
</organism>
<name>A0A8J7K3M6_9FLAO</name>
<reference evidence="1" key="1">
    <citation type="submission" date="2020-10" db="EMBL/GenBank/DDBJ databases">
        <authorList>
            <person name="Lu T."/>
            <person name="Wang Q."/>
            <person name="Han X."/>
        </authorList>
    </citation>
    <scope>NUCLEOTIDE SEQUENCE</scope>
    <source>
        <strain evidence="1">WQ 117</strain>
    </source>
</reference>
<dbReference type="RefSeq" id="WP_194181884.1">
    <property type="nucleotide sequence ID" value="NZ_JADGIK010000001.1"/>
</dbReference>
<dbReference type="AlphaFoldDB" id="A0A8J7K3M6"/>
<evidence type="ECO:0000313" key="2">
    <source>
        <dbReference type="Proteomes" id="UP000608754"/>
    </source>
</evidence>
<gene>
    <name evidence="1" type="ORF">IM532_02590</name>
</gene>
<accession>A0A8J7K3M6</accession>
<keyword evidence="2" id="KW-1185">Reference proteome</keyword>
<sequence length="169" mass="18389">MNKFIYIIMFLGSLVNAQVSIGKELVANEHTLLDFNDDATNTLGIILPSVTNATDVPVQNGTFIYDINTQKVRMYENGTWRDLSGIGNATNVIIDPSNENNASLGVIIGAETSSAQGVLVLEATDKAMVLPKIANPHLTVEGPYPGMMCYDTVSKSLAVFDGTNWNYWK</sequence>
<comment type="caution">
    <text evidence="1">The sequence shown here is derived from an EMBL/GenBank/DDBJ whole genome shotgun (WGS) entry which is preliminary data.</text>
</comment>
<dbReference type="EMBL" id="JADGIK010000001">
    <property type="protein sequence ID" value="MBF0596359.1"/>
    <property type="molecule type" value="Genomic_DNA"/>
</dbReference>
<dbReference type="Proteomes" id="UP000608754">
    <property type="component" value="Unassembled WGS sequence"/>
</dbReference>